<dbReference type="Pfam" id="PF13860">
    <property type="entry name" value="FlgD_ig"/>
    <property type="match status" value="1"/>
</dbReference>
<evidence type="ECO:0000256" key="2">
    <source>
        <dbReference type="ARBA" id="ARBA00016013"/>
    </source>
</evidence>
<proteinExistence type="inferred from homology"/>
<organism evidence="7 8">
    <name type="scientific">Sneathiella chinensis</name>
    <dbReference type="NCBI Taxonomy" id="349750"/>
    <lineage>
        <taxon>Bacteria</taxon>
        <taxon>Pseudomonadati</taxon>
        <taxon>Pseudomonadota</taxon>
        <taxon>Alphaproteobacteria</taxon>
        <taxon>Sneathiellales</taxon>
        <taxon>Sneathiellaceae</taxon>
        <taxon>Sneathiella</taxon>
    </lineage>
</organism>
<keyword evidence="3 5" id="KW-1005">Bacterial flagellum biogenesis</keyword>
<keyword evidence="8" id="KW-1185">Reference proteome</keyword>
<evidence type="ECO:0000313" key="8">
    <source>
        <dbReference type="Proteomes" id="UP001161409"/>
    </source>
</evidence>
<sequence>MNIDQANAQYYNPNSEANQSAVNLADNFDDFLTLLTTQLANQDPLSPTDTTEFTNQLVSFTQVEQSIATNQNLEALIQLQSITQQNNEATILISYLGREIGSNLNISSLKDGEASWNLDFGAAADEVTYEIYDDRGNKVYSLTDSDTTSAGEQVFSWDGTLNSGGQAPEGTYYLVATATTDGGSEVDVSFNFRGLATSVETVNGQPVLMVDGLPIGLGNITSVHTTDTGNDAA</sequence>
<evidence type="ECO:0000259" key="6">
    <source>
        <dbReference type="Pfam" id="PF13860"/>
    </source>
</evidence>
<comment type="function">
    <text evidence="4 5">Required for flagellar hook formation. May act as a scaffolding protein.</text>
</comment>
<dbReference type="RefSeq" id="WP_169559816.1">
    <property type="nucleotide sequence ID" value="NZ_BSNF01000001.1"/>
</dbReference>
<comment type="caution">
    <text evidence="7">The sequence shown here is derived from an EMBL/GenBank/DDBJ whole genome shotgun (WGS) entry which is preliminary data.</text>
</comment>
<evidence type="ECO:0000313" key="7">
    <source>
        <dbReference type="EMBL" id="GLQ05854.1"/>
    </source>
</evidence>
<comment type="similarity">
    <text evidence="1 5">Belongs to the FlgD family.</text>
</comment>
<evidence type="ECO:0000256" key="5">
    <source>
        <dbReference type="RuleBase" id="RU362076"/>
    </source>
</evidence>
<evidence type="ECO:0000256" key="3">
    <source>
        <dbReference type="ARBA" id="ARBA00022795"/>
    </source>
</evidence>
<dbReference type="Pfam" id="PF03963">
    <property type="entry name" value="FlgD"/>
    <property type="match status" value="1"/>
</dbReference>
<accession>A0ABQ5U122</accession>
<feature type="domain" description="FlgD/Vpr Ig-like" evidence="6">
    <location>
        <begin position="110"/>
        <end position="181"/>
    </location>
</feature>
<evidence type="ECO:0000256" key="1">
    <source>
        <dbReference type="ARBA" id="ARBA00010577"/>
    </source>
</evidence>
<evidence type="ECO:0000256" key="4">
    <source>
        <dbReference type="ARBA" id="ARBA00024746"/>
    </source>
</evidence>
<dbReference type="Gene3D" id="2.60.40.4070">
    <property type="match status" value="1"/>
</dbReference>
<dbReference type="EMBL" id="BSNF01000001">
    <property type="protein sequence ID" value="GLQ05854.1"/>
    <property type="molecule type" value="Genomic_DNA"/>
</dbReference>
<gene>
    <name evidence="7" type="ORF">GCM10007924_10750</name>
</gene>
<dbReference type="Proteomes" id="UP001161409">
    <property type="component" value="Unassembled WGS sequence"/>
</dbReference>
<dbReference type="InterPro" id="IPR005648">
    <property type="entry name" value="FlgD"/>
</dbReference>
<protein>
    <recommendedName>
        <fullName evidence="2 5">Basal-body rod modification protein FlgD</fullName>
    </recommendedName>
</protein>
<name>A0ABQ5U122_9PROT</name>
<reference evidence="7" key="1">
    <citation type="journal article" date="2014" name="Int. J. Syst. Evol. Microbiol.">
        <title>Complete genome of a new Firmicutes species belonging to the dominant human colonic microbiota ('Ruminococcus bicirculans') reveals two chromosomes and a selective capacity to utilize plant glucans.</title>
        <authorList>
            <consortium name="NISC Comparative Sequencing Program"/>
            <person name="Wegmann U."/>
            <person name="Louis P."/>
            <person name="Goesmann A."/>
            <person name="Henrissat B."/>
            <person name="Duncan S.H."/>
            <person name="Flint H.J."/>
        </authorList>
    </citation>
    <scope>NUCLEOTIDE SEQUENCE</scope>
    <source>
        <strain evidence="7">NBRC 103408</strain>
    </source>
</reference>
<dbReference type="Gene3D" id="2.30.30.910">
    <property type="match status" value="1"/>
</dbReference>
<dbReference type="InterPro" id="IPR025965">
    <property type="entry name" value="FlgD/Vpr_Ig-like"/>
</dbReference>
<reference evidence="7" key="2">
    <citation type="submission" date="2023-01" db="EMBL/GenBank/DDBJ databases">
        <title>Draft genome sequence of Sneathiella chinensis strain NBRC 103408.</title>
        <authorList>
            <person name="Sun Q."/>
            <person name="Mori K."/>
        </authorList>
    </citation>
    <scope>NUCLEOTIDE SEQUENCE</scope>
    <source>
        <strain evidence="7">NBRC 103408</strain>
    </source>
</reference>